<dbReference type="Pfam" id="PF00849">
    <property type="entry name" value="PseudoU_synth_2"/>
    <property type="match status" value="1"/>
</dbReference>
<dbReference type="SUPFAM" id="SSF55120">
    <property type="entry name" value="Pseudouridine synthase"/>
    <property type="match status" value="1"/>
</dbReference>
<dbReference type="InterPro" id="IPR006145">
    <property type="entry name" value="PsdUridine_synth_RsuA/RluA"/>
</dbReference>
<dbReference type="PANTHER" id="PTHR21600:SF35">
    <property type="entry name" value="PSEUDOURIDINE SYNTHASE"/>
    <property type="match status" value="1"/>
</dbReference>
<dbReference type="Proteomes" id="UP000002707">
    <property type="component" value="Chromosome"/>
</dbReference>
<dbReference type="GO" id="GO:0009982">
    <property type="term" value="F:pseudouridine synthase activity"/>
    <property type="evidence" value="ECO:0007669"/>
    <property type="project" value="InterPro"/>
</dbReference>
<dbReference type="GO" id="GO:0016829">
    <property type="term" value="F:lyase activity"/>
    <property type="evidence" value="ECO:0007669"/>
    <property type="project" value="UniProtKB-KW"/>
</dbReference>
<accession>Q38W13</accession>
<dbReference type="GO" id="GO:0140098">
    <property type="term" value="F:catalytic activity, acting on RNA"/>
    <property type="evidence" value="ECO:0007669"/>
    <property type="project" value="UniProtKB-ARBA"/>
</dbReference>
<name>Q38W13_LATSS</name>
<keyword evidence="7" id="KW-1185">Reference proteome</keyword>
<evidence type="ECO:0000259" key="5">
    <source>
        <dbReference type="Pfam" id="PF00849"/>
    </source>
</evidence>
<dbReference type="GO" id="GO:0003723">
    <property type="term" value="F:RNA binding"/>
    <property type="evidence" value="ECO:0007669"/>
    <property type="project" value="InterPro"/>
</dbReference>
<comment type="similarity">
    <text evidence="2 4">Belongs to the pseudouridine synthase RluA family.</text>
</comment>
<dbReference type="InterPro" id="IPR020103">
    <property type="entry name" value="PsdUridine_synth_cat_dom_sf"/>
</dbReference>
<dbReference type="InterPro" id="IPR006224">
    <property type="entry name" value="PsdUridine_synth_RluA-like_CS"/>
</dbReference>
<sequence length="300" mass="33544">MMEIKWQVATQQSQTMKQFLLKNGISQRLYAKIKSQGLPVRLNNRLSSPADQVQNGDQVSLTLPAELADETVAVSGVPIKVLYEDDYWLVVNKPAGLATIPGPTNTTDTLLNRIKGYWQQNGATDLVPHIITRLDFDTSGIVLAAKHQVAQSLLQPQIEQHQLQKFYLAVVAGTGLPEFGTIKAPIGRVGVEPRRRVIADGQSAWTDYWRLAQDERLTVLKVQIHTGRTHQIRVHLSDLDHPLVGDQLYEGPLGWGIDRQALHAYQLTFNDPFSQQKRQFTAPIPADIQAILPTKINDKL</sequence>
<comment type="catalytic activity">
    <reaction evidence="1 4">
        <text>a uridine in RNA = a pseudouridine in RNA</text>
        <dbReference type="Rhea" id="RHEA:48348"/>
        <dbReference type="Rhea" id="RHEA-COMP:12068"/>
        <dbReference type="Rhea" id="RHEA-COMP:12069"/>
        <dbReference type="ChEBI" id="CHEBI:65314"/>
        <dbReference type="ChEBI" id="CHEBI:65315"/>
    </reaction>
</comment>
<dbReference type="HOGENOM" id="CLU_016902_8_2_9"/>
<feature type="active site" evidence="3">
    <location>
        <position position="135"/>
    </location>
</feature>
<evidence type="ECO:0000313" key="7">
    <source>
        <dbReference type="Proteomes" id="UP000002707"/>
    </source>
</evidence>
<dbReference type="NCBIfam" id="TIGR00005">
    <property type="entry name" value="rluA_subfam"/>
    <property type="match status" value="1"/>
</dbReference>
<dbReference type="EMBL" id="CR936503">
    <property type="protein sequence ID" value="CAI55620.1"/>
    <property type="molecule type" value="Genomic_DNA"/>
</dbReference>
<dbReference type="GO" id="GO:0000455">
    <property type="term" value="P:enzyme-directed rRNA pseudouridine synthesis"/>
    <property type="evidence" value="ECO:0007669"/>
    <property type="project" value="TreeGrafter"/>
</dbReference>
<evidence type="ECO:0000256" key="1">
    <source>
        <dbReference type="ARBA" id="ARBA00000073"/>
    </source>
</evidence>
<dbReference type="KEGG" id="lsa:LCA_1316"/>
<reference evidence="7" key="1">
    <citation type="journal article" date="2005" name="Nat. Biotechnol.">
        <title>The complete genome sequence of the meat-borne lactic acid bacterium Lactobacillus sakei 23K.</title>
        <authorList>
            <person name="Chaillou S."/>
            <person name="Champomier-Verges M.-C."/>
            <person name="Cornet M."/>
            <person name="Crutz-Le Coq A.-M."/>
            <person name="Dudez A.-M."/>
            <person name="Martin V."/>
            <person name="Beaufils S."/>
            <person name="Darbon-Rongere E."/>
            <person name="Bossy R."/>
            <person name="Loux V."/>
            <person name="Zagorec M."/>
        </authorList>
    </citation>
    <scope>NUCLEOTIDE SEQUENCE [LARGE SCALE GENOMIC DNA]</scope>
    <source>
        <strain evidence="7">23K</strain>
    </source>
</reference>
<feature type="domain" description="Pseudouridine synthase RsuA/RluA-like" evidence="5">
    <location>
        <begin position="88"/>
        <end position="237"/>
    </location>
</feature>
<keyword evidence="6" id="KW-0456">Lyase</keyword>
<protein>
    <recommendedName>
        <fullName evidence="4">Pseudouridine synthase</fullName>
        <ecNumber evidence="4">5.4.99.-</ecNumber>
    </recommendedName>
</protein>
<dbReference type="EC" id="5.4.99.-" evidence="4"/>
<keyword evidence="4" id="KW-0413">Isomerase</keyword>
<gene>
    <name evidence="6" type="primary">rluA3</name>
    <name evidence="6" type="ordered locus">LCA_1316</name>
</gene>
<dbReference type="eggNOG" id="COG0564">
    <property type="taxonomic scope" value="Bacteria"/>
</dbReference>
<evidence type="ECO:0000256" key="4">
    <source>
        <dbReference type="RuleBase" id="RU362028"/>
    </source>
</evidence>
<organism evidence="6 7">
    <name type="scientific">Latilactobacillus sakei subsp. sakei (strain 23K)</name>
    <name type="common">Lactobacillus sakei subsp. sakei</name>
    <dbReference type="NCBI Taxonomy" id="314315"/>
    <lineage>
        <taxon>Bacteria</taxon>
        <taxon>Bacillati</taxon>
        <taxon>Bacillota</taxon>
        <taxon>Bacilli</taxon>
        <taxon>Lactobacillales</taxon>
        <taxon>Lactobacillaceae</taxon>
        <taxon>Latilactobacillus</taxon>
    </lineage>
</organism>
<comment type="function">
    <text evidence="4">Responsible for synthesis of pseudouridine from uracil.</text>
</comment>
<dbReference type="CDD" id="cd02869">
    <property type="entry name" value="PseudoU_synth_RluA_like"/>
    <property type="match status" value="1"/>
</dbReference>
<dbReference type="AlphaFoldDB" id="Q38W13"/>
<evidence type="ECO:0000313" key="6">
    <source>
        <dbReference type="EMBL" id="CAI55620.1"/>
    </source>
</evidence>
<dbReference type="STRING" id="314315.LCA_1316"/>
<dbReference type="PANTHER" id="PTHR21600">
    <property type="entry name" value="MITOCHONDRIAL RNA PSEUDOURIDINE SYNTHASE"/>
    <property type="match status" value="1"/>
</dbReference>
<dbReference type="PROSITE" id="PS01129">
    <property type="entry name" value="PSI_RLU"/>
    <property type="match status" value="1"/>
</dbReference>
<evidence type="ECO:0000256" key="3">
    <source>
        <dbReference type="PIRSR" id="PIRSR606225-1"/>
    </source>
</evidence>
<evidence type="ECO:0000256" key="2">
    <source>
        <dbReference type="ARBA" id="ARBA00010876"/>
    </source>
</evidence>
<dbReference type="InterPro" id="IPR006225">
    <property type="entry name" value="PsdUridine_synth_RluC/D"/>
</dbReference>
<dbReference type="InterPro" id="IPR050188">
    <property type="entry name" value="RluA_PseudoU_synthase"/>
</dbReference>
<proteinExistence type="inferred from homology"/>
<dbReference type="Gene3D" id="3.30.2350.10">
    <property type="entry name" value="Pseudouridine synthase"/>
    <property type="match status" value="1"/>
</dbReference>